<evidence type="ECO:0000313" key="4">
    <source>
        <dbReference type="Proteomes" id="UP000445000"/>
    </source>
</evidence>
<dbReference type="AlphaFoldDB" id="A0A829YL25"/>
<feature type="chain" id="PRO_5032293925" evidence="2">
    <location>
        <begin position="24"/>
        <end position="357"/>
    </location>
</feature>
<evidence type="ECO:0000256" key="2">
    <source>
        <dbReference type="SAM" id="SignalP"/>
    </source>
</evidence>
<feature type="region of interest" description="Disordered" evidence="1">
    <location>
        <begin position="62"/>
        <end position="81"/>
    </location>
</feature>
<keyword evidence="4" id="KW-1185">Reference proteome</keyword>
<evidence type="ECO:0000313" key="3">
    <source>
        <dbReference type="EMBL" id="GFE83448.1"/>
    </source>
</evidence>
<sequence length="357" mass="38906">MQAIPRACLLYLTLLLVVTTAHAQSDPARPLTDARPGLLESPVQLARDAVQILAGQDQSNVSLQFSHGDTGEEDRSPFEQGTEKVSVYEAWSLTLKAPLNKDESNTELATLDGLADAFSGTLKYNNVRLTRRNPRDEELKRYCDVDAEGPSETLGALPPCDLGIAKKVLGEADFESLRGLFFSPMQWAWGGAVTIGTKQYEFLASDTTDKMDERRTPWSAQVFVAAQRRRVGLLTFAVRYEDAYKSGDVTTNCPAPGGAQVVSCVTAPLDEPKKNEKTVATMEFRRSTNLWGAPIAFSPSVNYDFKDSVLGVDVPVYLWSNEKGRLTGGLTAGWRDDEGGINVGLFVGTAFTLSPGK</sequence>
<feature type="signal peptide" evidence="2">
    <location>
        <begin position="1"/>
        <end position="23"/>
    </location>
</feature>
<organism evidence="3 4">
    <name type="scientific">Steroidobacter agaridevorans</name>
    <dbReference type="NCBI Taxonomy" id="2695856"/>
    <lineage>
        <taxon>Bacteria</taxon>
        <taxon>Pseudomonadati</taxon>
        <taxon>Pseudomonadota</taxon>
        <taxon>Gammaproteobacteria</taxon>
        <taxon>Steroidobacterales</taxon>
        <taxon>Steroidobacteraceae</taxon>
        <taxon>Steroidobacter</taxon>
    </lineage>
</organism>
<gene>
    <name evidence="3" type="ORF">GCM10011487_54480</name>
</gene>
<dbReference type="EMBL" id="BLJN01000006">
    <property type="protein sequence ID" value="GFE83448.1"/>
    <property type="molecule type" value="Genomic_DNA"/>
</dbReference>
<dbReference type="Proteomes" id="UP000445000">
    <property type="component" value="Unassembled WGS sequence"/>
</dbReference>
<accession>A0A829YL25</accession>
<protein>
    <submittedName>
        <fullName evidence="3">Uncharacterized protein</fullName>
    </submittedName>
</protein>
<evidence type="ECO:0000256" key="1">
    <source>
        <dbReference type="SAM" id="MobiDB-lite"/>
    </source>
</evidence>
<proteinExistence type="predicted"/>
<comment type="caution">
    <text evidence="3">The sequence shown here is derived from an EMBL/GenBank/DDBJ whole genome shotgun (WGS) entry which is preliminary data.</text>
</comment>
<keyword evidence="2" id="KW-0732">Signal</keyword>
<name>A0A829YL25_9GAMM</name>
<reference evidence="4" key="1">
    <citation type="submission" date="2020-01" db="EMBL/GenBank/DDBJ databases">
        <title>'Steroidobacter agaridevorans' sp. nov., agar-degrading bacteria isolated from rhizosphere soils.</title>
        <authorList>
            <person name="Ikenaga M."/>
            <person name="Kataoka M."/>
            <person name="Murouchi A."/>
            <person name="Katsuragi S."/>
            <person name="Sakai M."/>
        </authorList>
    </citation>
    <scope>NUCLEOTIDE SEQUENCE [LARGE SCALE GENOMIC DNA]</scope>
    <source>
        <strain evidence="4">YU21-B</strain>
    </source>
</reference>